<dbReference type="RefSeq" id="WP_345072857.1">
    <property type="nucleotide sequence ID" value="NZ_BAABAP010000013.1"/>
</dbReference>
<organism evidence="1 2">
    <name type="scientific">Phytohabitans flavus</name>
    <dbReference type="NCBI Taxonomy" id="1076124"/>
    <lineage>
        <taxon>Bacteria</taxon>
        <taxon>Bacillati</taxon>
        <taxon>Actinomycetota</taxon>
        <taxon>Actinomycetes</taxon>
        <taxon>Micromonosporales</taxon>
        <taxon>Micromonosporaceae</taxon>
    </lineage>
</organism>
<dbReference type="EMBL" id="AP022870">
    <property type="protein sequence ID" value="BCB76901.1"/>
    <property type="molecule type" value="Genomic_DNA"/>
</dbReference>
<proteinExistence type="predicted"/>
<name>A0A6F8XT27_9ACTN</name>
<evidence type="ECO:0000313" key="1">
    <source>
        <dbReference type="EMBL" id="BCB76901.1"/>
    </source>
</evidence>
<dbReference type="AlphaFoldDB" id="A0A6F8XT27"/>
<accession>A0A6F8XT27</accession>
<reference evidence="1 2" key="2">
    <citation type="submission" date="2020-03" db="EMBL/GenBank/DDBJ databases">
        <authorList>
            <person name="Ichikawa N."/>
            <person name="Kimura A."/>
            <person name="Kitahashi Y."/>
            <person name="Uohara A."/>
        </authorList>
    </citation>
    <scope>NUCLEOTIDE SEQUENCE [LARGE SCALE GENOMIC DNA]</scope>
    <source>
        <strain evidence="1 2">NBRC 107702</strain>
    </source>
</reference>
<gene>
    <name evidence="1" type="ORF">Pflav_033110</name>
</gene>
<reference evidence="1 2" key="1">
    <citation type="submission" date="2020-03" db="EMBL/GenBank/DDBJ databases">
        <title>Whole genome shotgun sequence of Phytohabitans flavus NBRC 107702.</title>
        <authorList>
            <person name="Komaki H."/>
            <person name="Tamura T."/>
        </authorList>
    </citation>
    <scope>NUCLEOTIDE SEQUENCE [LARGE SCALE GENOMIC DNA]</scope>
    <source>
        <strain evidence="1 2">NBRC 107702</strain>
    </source>
</reference>
<protein>
    <submittedName>
        <fullName evidence="1">Uncharacterized protein</fullName>
    </submittedName>
</protein>
<evidence type="ECO:0000313" key="2">
    <source>
        <dbReference type="Proteomes" id="UP000502508"/>
    </source>
</evidence>
<dbReference type="KEGG" id="pfla:Pflav_033110"/>
<sequence>MVAMVVRSGIVEPEPAGWSSVRLALRELWHEMRHPTPRAVRYMGCDGCGQVTSHSSDQRLYTLRVAERGVTAPPPKAVCDECGHAQPRAMGDEILADVPVTCAGRRHRRIRAGRSRRRCGQVFAAPAAATVVACPWCSTVQPGPAAVPSRSS</sequence>
<dbReference type="Proteomes" id="UP000502508">
    <property type="component" value="Chromosome"/>
</dbReference>
<keyword evidence="2" id="KW-1185">Reference proteome</keyword>